<accession>A0ABQ3FF75</accession>
<keyword evidence="2" id="KW-1185">Reference proteome</keyword>
<name>A0ABQ3FF75_9RHOB</name>
<comment type="caution">
    <text evidence="1">The sequence shown here is derived from an EMBL/GenBank/DDBJ whole genome shotgun (WGS) entry which is preliminary data.</text>
</comment>
<dbReference type="EMBL" id="BMYI01000005">
    <property type="protein sequence ID" value="GHC21608.1"/>
    <property type="molecule type" value="Genomic_DNA"/>
</dbReference>
<organism evidence="1 2">
    <name type="scientific">Gemmobacter nanjingensis</name>
    <dbReference type="NCBI Taxonomy" id="488454"/>
    <lineage>
        <taxon>Bacteria</taxon>
        <taxon>Pseudomonadati</taxon>
        <taxon>Pseudomonadota</taxon>
        <taxon>Alphaproteobacteria</taxon>
        <taxon>Rhodobacterales</taxon>
        <taxon>Paracoccaceae</taxon>
        <taxon>Gemmobacter</taxon>
    </lineage>
</organism>
<evidence type="ECO:0000313" key="1">
    <source>
        <dbReference type="EMBL" id="GHC21608.1"/>
    </source>
</evidence>
<dbReference type="Proteomes" id="UP000658305">
    <property type="component" value="Unassembled WGS sequence"/>
</dbReference>
<protein>
    <submittedName>
        <fullName evidence="1">Uncharacterized protein</fullName>
    </submittedName>
</protein>
<gene>
    <name evidence="1" type="ORF">GCM10007291_20920</name>
</gene>
<evidence type="ECO:0000313" key="2">
    <source>
        <dbReference type="Proteomes" id="UP000658305"/>
    </source>
</evidence>
<reference evidence="2" key="1">
    <citation type="journal article" date="2019" name="Int. J. Syst. Evol. Microbiol.">
        <title>The Global Catalogue of Microorganisms (GCM) 10K type strain sequencing project: providing services to taxonomists for standard genome sequencing and annotation.</title>
        <authorList>
            <consortium name="The Broad Institute Genomics Platform"/>
            <consortium name="The Broad Institute Genome Sequencing Center for Infectious Disease"/>
            <person name="Wu L."/>
            <person name="Ma J."/>
        </authorList>
    </citation>
    <scope>NUCLEOTIDE SEQUENCE [LARGE SCALE GENOMIC DNA]</scope>
    <source>
        <strain evidence="2">KCTC 23298</strain>
    </source>
</reference>
<sequence length="86" mass="9364">MGIQRGRLLADRLDHARVAMADMGDVVIAIEVFAPPGIPHPDALAPDDMYRIVIEGRNIRPEKGTAAGNKVGHGMGFRRQVRARGH</sequence>
<proteinExistence type="predicted"/>